<dbReference type="AlphaFoldDB" id="R0KS05"/>
<proteinExistence type="predicted"/>
<dbReference type="InterPro" id="IPR004179">
    <property type="entry name" value="Sec63-dom"/>
</dbReference>
<name>R0KS05_NOSB1</name>
<organism evidence="2 3">
    <name type="scientific">Nosema bombycis (strain CQ1 / CVCC 102059)</name>
    <name type="common">Microsporidian parasite</name>
    <name type="synonym">Pebrine of silkworm</name>
    <dbReference type="NCBI Taxonomy" id="578461"/>
    <lineage>
        <taxon>Eukaryota</taxon>
        <taxon>Fungi</taxon>
        <taxon>Fungi incertae sedis</taxon>
        <taxon>Microsporidia</taxon>
        <taxon>Nosematidae</taxon>
        <taxon>Nosema</taxon>
    </lineage>
</organism>
<dbReference type="Proteomes" id="UP000016927">
    <property type="component" value="Unassembled WGS sequence"/>
</dbReference>
<keyword evidence="2" id="KW-0347">Helicase</keyword>
<reference evidence="2 3" key="1">
    <citation type="journal article" date="2013" name="BMC Genomics">
        <title>Comparative genomics of parasitic silkworm microsporidia reveal an association between genome expansion and host adaptation.</title>
        <authorList>
            <person name="Pan G."/>
            <person name="Xu J."/>
            <person name="Li T."/>
            <person name="Xia Q."/>
            <person name="Liu S.L."/>
            <person name="Zhang G."/>
            <person name="Li S."/>
            <person name="Li C."/>
            <person name="Liu H."/>
            <person name="Yang L."/>
            <person name="Liu T."/>
            <person name="Zhang X."/>
            <person name="Wu Z."/>
            <person name="Fan W."/>
            <person name="Dang X."/>
            <person name="Xiang H."/>
            <person name="Tao M."/>
            <person name="Li Y."/>
            <person name="Hu J."/>
            <person name="Li Z."/>
            <person name="Lin L."/>
            <person name="Luo J."/>
            <person name="Geng L."/>
            <person name="Wang L."/>
            <person name="Long M."/>
            <person name="Wan Y."/>
            <person name="He N."/>
            <person name="Zhang Z."/>
            <person name="Lu C."/>
            <person name="Keeling P.J."/>
            <person name="Wang J."/>
            <person name="Xiang Z."/>
            <person name="Zhou Z."/>
        </authorList>
    </citation>
    <scope>NUCLEOTIDE SEQUENCE [LARGE SCALE GENOMIC DNA]</scope>
    <source>
        <strain evidence="3">CQ1 / CVCC 102059</strain>
    </source>
</reference>
<dbReference type="STRING" id="578461.R0KS05"/>
<accession>R0KS05</accession>
<protein>
    <submittedName>
        <fullName evidence="2">PRE-mRNA splicing helicase</fullName>
    </submittedName>
</protein>
<keyword evidence="2" id="KW-0547">Nucleotide-binding</keyword>
<dbReference type="EMBL" id="KB908974">
    <property type="protein sequence ID" value="EOB13546.1"/>
    <property type="molecule type" value="Genomic_DNA"/>
</dbReference>
<evidence type="ECO:0000259" key="1">
    <source>
        <dbReference type="SMART" id="SM00973"/>
    </source>
</evidence>
<sequence length="608" mass="72190">MGNLVLVEIFLGATSFKDLIDWFNNTFYMVRLIKYNENAFTLAKDILYTALVHLSESNMIEGFKITSYGRITVKYFLDYSDVHKYCQLTKPNTSEERLLDLIGEFKEFRNLKGVIDVDSDCYANFGKIFTFYLQNKKINNEIVNQSINQIKQNFPRVINAVLELCISKFLPTAFKAIELLKAFELGCSTGSSPFRHFNLENVENIEKKNIPYKVFREMKEDDFKELGIEGHKFLKFLPNFNIDLQIYCDLPKEEGLIIHFEITKEFNDTKMRSIKYLCIIRDFYNSIIISDVLYLYKEADSYTFFYSIPKRRFIQVEIISYEMINTTISKAFDLSTMSRSYSLYDTEDLVNNVFKLSDDSNLLHVYDQFDFNFEANEIFIVKNRELKNKINMPSLTHLEFISLLMNKTYELDHNYVIINFHEISEIPTFNTLINFCKTLEINVKLLGIKPFPPLRPNSITASHFGGFWSRVNELTRDLIFNLKRFDSLNHLIVVSNHQFIDFLEKELQKKAKNYQIMFFKDIEIDLKPNKTCDFVHIFDTQYSDYSSSSLLDYRMDFMVYLSKLGDRSRFYIQESKKRLYFQNDNLRVLYKYKEEDTIDFNSEYLFKY</sequence>
<keyword evidence="2" id="KW-0378">Hydrolase</keyword>
<dbReference type="SMART" id="SM00973">
    <property type="entry name" value="Sec63"/>
    <property type="match status" value="1"/>
</dbReference>
<keyword evidence="2" id="KW-0067">ATP-binding</keyword>
<dbReference type="VEuPathDB" id="MicrosporidiaDB:NBO_66gi001"/>
<gene>
    <name evidence="2" type="ORF">NBO_66gi001</name>
</gene>
<feature type="domain" description="SEC63" evidence="1">
    <location>
        <begin position="65"/>
        <end position="334"/>
    </location>
</feature>
<dbReference type="GO" id="GO:0004386">
    <property type="term" value="F:helicase activity"/>
    <property type="evidence" value="ECO:0007669"/>
    <property type="project" value="UniProtKB-KW"/>
</dbReference>
<keyword evidence="3" id="KW-1185">Reference proteome</keyword>
<dbReference type="HOGENOM" id="CLU_449113_0_0_1"/>
<evidence type="ECO:0000313" key="3">
    <source>
        <dbReference type="Proteomes" id="UP000016927"/>
    </source>
</evidence>
<evidence type="ECO:0000313" key="2">
    <source>
        <dbReference type="EMBL" id="EOB13546.1"/>
    </source>
</evidence>
<dbReference type="SUPFAM" id="SSF158702">
    <property type="entry name" value="Sec63 N-terminal domain-like"/>
    <property type="match status" value="1"/>
</dbReference>
<dbReference type="Gene3D" id="1.10.3380.10">
    <property type="entry name" value="Sec63 N-terminal domain-like domain"/>
    <property type="match status" value="1"/>
</dbReference>
<dbReference type="OrthoDB" id="5575at2759"/>